<sequence>MRLLPGTQAFDQYLCQQNPVYKVEIKPSEASAEEYEDITSIVVDGSISRNSEAKPNTAKLKVVNTEGIYDIVKVTSGSCKKFKPGAKVRIYLGYGSADTLMFTGYVKEGYDPTYERNKKEEITVTLNCRAAGTEAIDYTENNINSIAYISGTIYQYWEAIGNPGGWIRGEEWTVKRILEHVLITYGGMSIDNIEIDAELNEEVEKAQFVEESLWEIVKLCCQTKMHIGYFDTDGKFKTKPLQFDSPDWDYSTSDGSTTQLIAHTWSTKDLASQVVVTGGINFYSKPAITIIVFNTDPYRGIHTNTAGYPPNGTDMYDALCGDPNASEADKIYGIGHQAFLTPRYSATPGKSLDSSERRNPDNWDKVLQGPFPWTTGGIPNEPHQTIKTGIGDGDDMGVDGYFKKWNMNSGVEIEIQPDTLNCTGDGFGKQYPPVIQQLMYWSNCVNTPLGLFLQWYGILPSKDAWDAHWKALNEKTPCPLFDYPLDEGVYNGPSSTEYYTFAYNLLDALQAENQFRTYGYDLGELWDAYNKVWQWGLMFEAETEVLPSTNWSGTVTDPELWAKYGARKSQNIENPLLFGTTACEFVAAKTIERLKYMSIAGGFNRTLQLELECGDLVDYYNHRIQCLETLTSVQCAYTFGRNKKNLMTIKGGVIRSNGTTLKVWE</sequence>
<dbReference type="EMBL" id="MT141501">
    <property type="protein sequence ID" value="QJA63637.1"/>
    <property type="molecule type" value="Genomic_DNA"/>
</dbReference>
<organism evidence="1">
    <name type="scientific">viral metagenome</name>
    <dbReference type="NCBI Taxonomy" id="1070528"/>
    <lineage>
        <taxon>unclassified sequences</taxon>
        <taxon>metagenomes</taxon>
        <taxon>organismal metagenomes</taxon>
    </lineage>
</organism>
<dbReference type="AlphaFoldDB" id="A0A6M3J3A5"/>
<accession>A0A6M3J3A5</accession>
<reference evidence="1" key="1">
    <citation type="submission" date="2020-03" db="EMBL/GenBank/DDBJ databases">
        <title>The deep terrestrial virosphere.</title>
        <authorList>
            <person name="Holmfeldt K."/>
            <person name="Nilsson E."/>
            <person name="Simone D."/>
            <person name="Lopez-Fernandez M."/>
            <person name="Wu X."/>
            <person name="de Brujin I."/>
            <person name="Lundin D."/>
            <person name="Andersson A."/>
            <person name="Bertilsson S."/>
            <person name="Dopson M."/>
        </authorList>
    </citation>
    <scope>NUCLEOTIDE SEQUENCE</scope>
    <source>
        <strain evidence="2">MM415A01347</strain>
        <strain evidence="1">MM415B00605</strain>
    </source>
</reference>
<dbReference type="EMBL" id="MT142271">
    <property type="protein sequence ID" value="QJA77241.1"/>
    <property type="molecule type" value="Genomic_DNA"/>
</dbReference>
<gene>
    <name evidence="2" type="ORF">MM415A01347_0013</name>
    <name evidence="1" type="ORF">MM415B00605_0046</name>
</gene>
<evidence type="ECO:0000313" key="1">
    <source>
        <dbReference type="EMBL" id="QJA63637.1"/>
    </source>
</evidence>
<protein>
    <submittedName>
        <fullName evidence="1">Uncharacterized protein</fullName>
    </submittedName>
</protein>
<evidence type="ECO:0000313" key="2">
    <source>
        <dbReference type="EMBL" id="QJA77241.1"/>
    </source>
</evidence>
<proteinExistence type="predicted"/>
<name>A0A6M3J3A5_9ZZZZ</name>